<dbReference type="AlphaFoldDB" id="A0ABD6E6Q5"/>
<dbReference type="Proteomes" id="UP001608902">
    <property type="component" value="Unassembled WGS sequence"/>
</dbReference>
<comment type="caution">
    <text evidence="1">The sequence shown here is derived from an EMBL/GenBank/DDBJ whole genome shotgun (WGS) entry which is preliminary data.</text>
</comment>
<accession>A0ABD6E6Q5</accession>
<name>A0ABD6E6Q5_9BILA</name>
<gene>
    <name evidence="1" type="ORF">AB6A40_002079</name>
</gene>
<protein>
    <recommendedName>
        <fullName evidence="3">TRAM domain-containing protein</fullName>
    </recommendedName>
</protein>
<sequence length="95" mass="10394">MKKPLTPNDRSGEAMVDIYVETENHGETYGTSRDTGNGVSTIKVPVEIGDRERIGYAKVAYDEICRFEVAVLTNIAHKGDVGISTPTDPHEAETE</sequence>
<proteinExistence type="predicted"/>
<evidence type="ECO:0000313" key="1">
    <source>
        <dbReference type="EMBL" id="MFH4975370.1"/>
    </source>
</evidence>
<dbReference type="EMBL" id="JBGFUD010000871">
    <property type="protein sequence ID" value="MFH4975370.1"/>
    <property type="molecule type" value="Genomic_DNA"/>
</dbReference>
<reference evidence="1 2" key="1">
    <citation type="submission" date="2024-08" db="EMBL/GenBank/DDBJ databases">
        <title>Gnathostoma spinigerum genome.</title>
        <authorList>
            <person name="Gonzalez-Bertolin B."/>
            <person name="Monzon S."/>
            <person name="Zaballos A."/>
            <person name="Jimenez P."/>
            <person name="Dekumyoy P."/>
            <person name="Varona S."/>
            <person name="Cuesta I."/>
            <person name="Sumanam S."/>
            <person name="Adisakwattana P."/>
            <person name="Gasser R.B."/>
            <person name="Hernandez-Gonzalez A."/>
            <person name="Young N.D."/>
            <person name="Perteguer M.J."/>
        </authorList>
    </citation>
    <scope>NUCLEOTIDE SEQUENCE [LARGE SCALE GENOMIC DNA]</scope>
    <source>
        <strain evidence="1">AL3</strain>
        <tissue evidence="1">Liver</tissue>
    </source>
</reference>
<keyword evidence="2" id="KW-1185">Reference proteome</keyword>
<organism evidence="1 2">
    <name type="scientific">Gnathostoma spinigerum</name>
    <dbReference type="NCBI Taxonomy" id="75299"/>
    <lineage>
        <taxon>Eukaryota</taxon>
        <taxon>Metazoa</taxon>
        <taxon>Ecdysozoa</taxon>
        <taxon>Nematoda</taxon>
        <taxon>Chromadorea</taxon>
        <taxon>Rhabditida</taxon>
        <taxon>Spirurina</taxon>
        <taxon>Gnathostomatomorpha</taxon>
        <taxon>Gnathostomatoidea</taxon>
        <taxon>Gnathostomatidae</taxon>
        <taxon>Gnathostoma</taxon>
    </lineage>
</organism>
<evidence type="ECO:0000313" key="2">
    <source>
        <dbReference type="Proteomes" id="UP001608902"/>
    </source>
</evidence>
<evidence type="ECO:0008006" key="3">
    <source>
        <dbReference type="Google" id="ProtNLM"/>
    </source>
</evidence>